<keyword evidence="4 5" id="KW-0472">Membrane</keyword>
<name>A0A9D1GLZ7_9BACT</name>
<comment type="caution">
    <text evidence="6">The sequence shown here is derived from an EMBL/GenBank/DDBJ whole genome shotgun (WGS) entry which is preliminary data.</text>
</comment>
<organism evidence="6 7">
    <name type="scientific">Candidatus Cryptobacteroides merdipullorum</name>
    <dbReference type="NCBI Taxonomy" id="2840771"/>
    <lineage>
        <taxon>Bacteria</taxon>
        <taxon>Pseudomonadati</taxon>
        <taxon>Bacteroidota</taxon>
        <taxon>Bacteroidia</taxon>
        <taxon>Bacteroidales</taxon>
        <taxon>Candidatus Cryptobacteroides</taxon>
    </lineage>
</organism>
<evidence type="ECO:0000313" key="7">
    <source>
        <dbReference type="Proteomes" id="UP000886881"/>
    </source>
</evidence>
<reference evidence="6" key="1">
    <citation type="submission" date="2020-10" db="EMBL/GenBank/DDBJ databases">
        <authorList>
            <person name="Gilroy R."/>
        </authorList>
    </citation>
    <scope>NUCLEOTIDE SEQUENCE</scope>
    <source>
        <strain evidence="6">ChiHecec2B26-709</strain>
    </source>
</reference>
<dbReference type="Proteomes" id="UP000886881">
    <property type="component" value="Unassembled WGS sequence"/>
</dbReference>
<sequence length="120" mass="13535">MDNNQFDPNSQYWQNPCPQPNVVLPPHGNKMVWAILCTLFCCMVGGIVAIVYSAESNSLYNSALLSLDDQSRQNLYYLSEKKNKTAQTWIIVSIVWGCLYLILLMILWSMGLLAGLLSMV</sequence>
<protein>
    <submittedName>
        <fullName evidence="6">CD225/dispanin family protein</fullName>
    </submittedName>
</protein>
<keyword evidence="2 5" id="KW-0812">Transmembrane</keyword>
<keyword evidence="3 5" id="KW-1133">Transmembrane helix</keyword>
<gene>
    <name evidence="6" type="ORF">IAC35_00205</name>
</gene>
<feature type="transmembrane region" description="Helical" evidence="5">
    <location>
        <begin position="31"/>
        <end position="52"/>
    </location>
</feature>
<reference evidence="6" key="2">
    <citation type="journal article" date="2021" name="PeerJ">
        <title>Extensive microbial diversity within the chicken gut microbiome revealed by metagenomics and culture.</title>
        <authorList>
            <person name="Gilroy R."/>
            <person name="Ravi A."/>
            <person name="Getino M."/>
            <person name="Pursley I."/>
            <person name="Horton D.L."/>
            <person name="Alikhan N.F."/>
            <person name="Baker D."/>
            <person name="Gharbi K."/>
            <person name="Hall N."/>
            <person name="Watson M."/>
            <person name="Adriaenssens E.M."/>
            <person name="Foster-Nyarko E."/>
            <person name="Jarju S."/>
            <person name="Secka A."/>
            <person name="Antonio M."/>
            <person name="Oren A."/>
            <person name="Chaudhuri R.R."/>
            <person name="La Ragione R."/>
            <person name="Hildebrand F."/>
            <person name="Pallen M.J."/>
        </authorList>
    </citation>
    <scope>NUCLEOTIDE SEQUENCE</scope>
    <source>
        <strain evidence="6">ChiHecec2B26-709</strain>
    </source>
</reference>
<dbReference type="AlphaFoldDB" id="A0A9D1GLZ7"/>
<dbReference type="Pfam" id="PF04505">
    <property type="entry name" value="CD225"/>
    <property type="match status" value="1"/>
</dbReference>
<dbReference type="InterPro" id="IPR007593">
    <property type="entry name" value="CD225/Dispanin_fam"/>
</dbReference>
<feature type="transmembrane region" description="Helical" evidence="5">
    <location>
        <begin position="89"/>
        <end position="117"/>
    </location>
</feature>
<dbReference type="EMBL" id="DVLC01000004">
    <property type="protein sequence ID" value="HIT46264.1"/>
    <property type="molecule type" value="Genomic_DNA"/>
</dbReference>
<proteinExistence type="predicted"/>
<accession>A0A9D1GLZ7</accession>
<evidence type="ECO:0000256" key="5">
    <source>
        <dbReference type="SAM" id="Phobius"/>
    </source>
</evidence>
<evidence type="ECO:0000256" key="4">
    <source>
        <dbReference type="ARBA" id="ARBA00023136"/>
    </source>
</evidence>
<evidence type="ECO:0000256" key="3">
    <source>
        <dbReference type="ARBA" id="ARBA00022989"/>
    </source>
</evidence>
<dbReference type="GO" id="GO:0016020">
    <property type="term" value="C:membrane"/>
    <property type="evidence" value="ECO:0007669"/>
    <property type="project" value="UniProtKB-SubCell"/>
</dbReference>
<evidence type="ECO:0000313" key="6">
    <source>
        <dbReference type="EMBL" id="HIT46264.1"/>
    </source>
</evidence>
<evidence type="ECO:0000256" key="2">
    <source>
        <dbReference type="ARBA" id="ARBA00022692"/>
    </source>
</evidence>
<evidence type="ECO:0000256" key="1">
    <source>
        <dbReference type="ARBA" id="ARBA00004370"/>
    </source>
</evidence>
<comment type="subcellular location">
    <subcellularLocation>
        <location evidence="1">Membrane</location>
    </subcellularLocation>
</comment>